<organism evidence="3 4">
    <name type="scientific">Chitinibacter fontanus</name>
    <dbReference type="NCBI Taxonomy" id="1737446"/>
    <lineage>
        <taxon>Bacteria</taxon>
        <taxon>Pseudomonadati</taxon>
        <taxon>Pseudomonadota</taxon>
        <taxon>Betaproteobacteria</taxon>
        <taxon>Neisseriales</taxon>
        <taxon>Chitinibacteraceae</taxon>
        <taxon>Chitinibacter</taxon>
    </lineage>
</organism>
<name>A0A7D5VAY0_9NEIS</name>
<dbReference type="Pfam" id="PF07589">
    <property type="entry name" value="PEP-CTERM"/>
    <property type="match status" value="1"/>
</dbReference>
<dbReference type="NCBIfam" id="TIGR02595">
    <property type="entry name" value="PEP_CTERM"/>
    <property type="match status" value="1"/>
</dbReference>
<evidence type="ECO:0000313" key="4">
    <source>
        <dbReference type="Proteomes" id="UP000510822"/>
    </source>
</evidence>
<feature type="domain" description="Ice-binding protein C-terminal" evidence="2">
    <location>
        <begin position="225"/>
        <end position="248"/>
    </location>
</feature>
<proteinExistence type="predicted"/>
<feature type="signal peptide" evidence="1">
    <location>
        <begin position="1"/>
        <end position="22"/>
    </location>
</feature>
<dbReference type="InterPro" id="IPR013424">
    <property type="entry name" value="Ice-binding_C"/>
</dbReference>
<dbReference type="AlphaFoldDB" id="A0A7D5VAY0"/>
<feature type="chain" id="PRO_5029023032" evidence="1">
    <location>
        <begin position="23"/>
        <end position="251"/>
    </location>
</feature>
<protein>
    <submittedName>
        <fullName evidence="3">PEP-CTERM sorting domain-containing protein</fullName>
    </submittedName>
</protein>
<gene>
    <name evidence="3" type="ORF">HZU75_11090</name>
</gene>
<dbReference type="RefSeq" id="WP_180306122.1">
    <property type="nucleotide sequence ID" value="NZ_CP058952.1"/>
</dbReference>
<dbReference type="Proteomes" id="UP000510822">
    <property type="component" value="Chromosome"/>
</dbReference>
<dbReference type="KEGG" id="cfon:HZU75_11090"/>
<evidence type="ECO:0000256" key="1">
    <source>
        <dbReference type="SAM" id="SignalP"/>
    </source>
</evidence>
<sequence length="251" mass="26689">MNKPKLLALAFVALNLTSAAQAALLIPNHNSDVVLTALGDDFSTSALNLNFNFSFFGSQFSQTYMGSNGYLTFGNNSTTYSNGSSASPNNGKAISALFDDLHVYHPGTLRYNNTRTAEFSATWDNIGQHNRGTDNAASFQVAVFGKGNRFGYADGTIAVSYGNIDTKLVQDATAGIAKDSTTTIAWNQGNNAYLDSGAKVQAALAGKTFYYVPTGNSYTVSNVAPVPEPETYALMGMGLIGLLAARRRRGQ</sequence>
<dbReference type="EMBL" id="CP058952">
    <property type="protein sequence ID" value="QLI82032.1"/>
    <property type="molecule type" value="Genomic_DNA"/>
</dbReference>
<keyword evidence="4" id="KW-1185">Reference proteome</keyword>
<evidence type="ECO:0000259" key="2">
    <source>
        <dbReference type="Pfam" id="PF07589"/>
    </source>
</evidence>
<keyword evidence="1" id="KW-0732">Signal</keyword>
<evidence type="ECO:0000313" key="3">
    <source>
        <dbReference type="EMBL" id="QLI82032.1"/>
    </source>
</evidence>
<reference evidence="3 4" key="1">
    <citation type="journal article" date="2016" name="Int. J. Syst. Evol. Microbiol.">
        <title>Chitinibacter fontanus sp. nov., isolated from a spring.</title>
        <authorList>
            <person name="Sheu S.Y."/>
            <person name="Li Y.S."/>
            <person name="Young C.C."/>
            <person name="Chen W.M."/>
        </authorList>
    </citation>
    <scope>NUCLEOTIDE SEQUENCE [LARGE SCALE GENOMIC DNA]</scope>
    <source>
        <strain evidence="3 4">STM-7</strain>
    </source>
</reference>
<accession>A0A7D5VAY0</accession>